<dbReference type="InterPro" id="IPR005843">
    <property type="entry name" value="A-D-PHexomutase_C"/>
</dbReference>
<dbReference type="STRING" id="1619013.UT41_C0001G0302"/>
<dbReference type="Proteomes" id="UP000034665">
    <property type="component" value="Unassembled WGS sequence"/>
</dbReference>
<dbReference type="Gene3D" id="3.30.310.50">
    <property type="entry name" value="Alpha-D-phosphohexomutase, C-terminal domain"/>
    <property type="match status" value="1"/>
</dbReference>
<dbReference type="PATRIC" id="fig|1619013.3.peg.312"/>
<evidence type="ECO:0000259" key="6">
    <source>
        <dbReference type="Pfam" id="PF00408"/>
    </source>
</evidence>
<feature type="domain" description="Alpha-D-phosphohexomutase alpha/beta/alpha" evidence="8">
    <location>
        <begin position="145"/>
        <end position="241"/>
    </location>
</feature>
<evidence type="ECO:0000256" key="5">
    <source>
        <dbReference type="ARBA" id="ARBA00023235"/>
    </source>
</evidence>
<evidence type="ECO:0000259" key="8">
    <source>
        <dbReference type="Pfam" id="PF02880"/>
    </source>
</evidence>
<dbReference type="PANTHER" id="PTHR43771">
    <property type="entry name" value="PHOSPHOMANNOMUTASE"/>
    <property type="match status" value="1"/>
</dbReference>
<dbReference type="PRINTS" id="PR00509">
    <property type="entry name" value="PGMPMM"/>
</dbReference>
<dbReference type="GO" id="GO:0046872">
    <property type="term" value="F:metal ion binding"/>
    <property type="evidence" value="ECO:0007669"/>
    <property type="project" value="UniProtKB-KW"/>
</dbReference>
<organism evidence="9 10">
    <name type="scientific">Candidatus Wolfebacteria bacterium GW2011_GWC2_39_22</name>
    <dbReference type="NCBI Taxonomy" id="1619013"/>
    <lineage>
        <taxon>Bacteria</taxon>
        <taxon>Candidatus Wolfeibacteriota</taxon>
    </lineage>
</organism>
<dbReference type="GO" id="GO:0016868">
    <property type="term" value="F:intramolecular phosphotransferase activity"/>
    <property type="evidence" value="ECO:0007669"/>
    <property type="project" value="InterPro"/>
</dbReference>
<name>A0A0G0NBA7_9BACT</name>
<feature type="domain" description="Alpha-D-phosphohexomutase alpha/beta/alpha" evidence="7">
    <location>
        <begin position="43"/>
        <end position="137"/>
    </location>
</feature>
<dbReference type="InterPro" id="IPR036900">
    <property type="entry name" value="A-D-PHexomutase_C_sf"/>
</dbReference>
<dbReference type="InterPro" id="IPR005841">
    <property type="entry name" value="Alpha-D-phosphohexomutase_SF"/>
</dbReference>
<evidence type="ECO:0000313" key="10">
    <source>
        <dbReference type="Proteomes" id="UP000034665"/>
    </source>
</evidence>
<dbReference type="SUPFAM" id="SSF53738">
    <property type="entry name" value="Phosphoglucomutase, first 3 domains"/>
    <property type="match status" value="2"/>
</dbReference>
<dbReference type="AlphaFoldDB" id="A0A0G0NBA7"/>
<evidence type="ECO:0000256" key="1">
    <source>
        <dbReference type="ARBA" id="ARBA00001946"/>
    </source>
</evidence>
<keyword evidence="3" id="KW-0479">Metal-binding</keyword>
<dbReference type="SUPFAM" id="SSF55957">
    <property type="entry name" value="Phosphoglucomutase, C-terminal domain"/>
    <property type="match status" value="1"/>
</dbReference>
<dbReference type="Pfam" id="PF00408">
    <property type="entry name" value="PGM_PMM_IV"/>
    <property type="match status" value="1"/>
</dbReference>
<comment type="caution">
    <text evidence="9">The sequence shown here is derived from an EMBL/GenBank/DDBJ whole genome shotgun (WGS) entry which is preliminary data.</text>
</comment>
<dbReference type="GO" id="GO:0005975">
    <property type="term" value="P:carbohydrate metabolic process"/>
    <property type="evidence" value="ECO:0007669"/>
    <property type="project" value="InterPro"/>
</dbReference>
<dbReference type="EMBL" id="LBWR01000001">
    <property type="protein sequence ID" value="KKR12758.1"/>
    <property type="molecule type" value="Genomic_DNA"/>
</dbReference>
<reference evidence="9 10" key="1">
    <citation type="journal article" date="2015" name="Nature">
        <title>rRNA introns, odd ribosomes, and small enigmatic genomes across a large radiation of phyla.</title>
        <authorList>
            <person name="Brown C.T."/>
            <person name="Hug L.A."/>
            <person name="Thomas B.C."/>
            <person name="Sharon I."/>
            <person name="Castelle C.J."/>
            <person name="Singh A."/>
            <person name="Wilkins M.J."/>
            <person name="Williams K.H."/>
            <person name="Banfield J.F."/>
        </authorList>
    </citation>
    <scope>NUCLEOTIDE SEQUENCE [LARGE SCALE GENOMIC DNA]</scope>
</reference>
<dbReference type="PANTHER" id="PTHR43771:SF1">
    <property type="entry name" value="PHOSPHOMANNOMUTASE"/>
    <property type="match status" value="1"/>
</dbReference>
<evidence type="ECO:0000313" key="9">
    <source>
        <dbReference type="EMBL" id="KKR12758.1"/>
    </source>
</evidence>
<dbReference type="Pfam" id="PF02880">
    <property type="entry name" value="PGM_PMM_III"/>
    <property type="match status" value="1"/>
</dbReference>
<dbReference type="InterPro" id="IPR005846">
    <property type="entry name" value="A-D-PHexomutase_a/b/a-III"/>
</dbReference>
<evidence type="ECO:0000256" key="4">
    <source>
        <dbReference type="ARBA" id="ARBA00022842"/>
    </source>
</evidence>
<dbReference type="InterPro" id="IPR016055">
    <property type="entry name" value="A-D-PHexomutase_a/b/a-I/II/III"/>
</dbReference>
<accession>A0A0G0NBA7</accession>
<proteinExistence type="predicted"/>
<evidence type="ECO:0000259" key="7">
    <source>
        <dbReference type="Pfam" id="PF02879"/>
    </source>
</evidence>
<evidence type="ECO:0000256" key="2">
    <source>
        <dbReference type="ARBA" id="ARBA00022553"/>
    </source>
</evidence>
<comment type="cofactor">
    <cofactor evidence="1">
        <name>Mg(2+)</name>
        <dbReference type="ChEBI" id="CHEBI:18420"/>
    </cofactor>
</comment>
<gene>
    <name evidence="9" type="ORF">UT41_C0001G0302</name>
</gene>
<dbReference type="Pfam" id="PF02879">
    <property type="entry name" value="PGM_PMM_II"/>
    <property type="match status" value="1"/>
</dbReference>
<dbReference type="Gene3D" id="3.40.120.10">
    <property type="entry name" value="Alpha-D-Glucose-1,6-Bisphosphate, subunit A, domain 3"/>
    <property type="match status" value="2"/>
</dbReference>
<protein>
    <submittedName>
        <fullName evidence="9">Phosphoglucomutase/phosphomannomutase alpha/beta/alpha domain I</fullName>
    </submittedName>
</protein>
<dbReference type="InterPro" id="IPR005845">
    <property type="entry name" value="A-D-PHexomutase_a/b/a-II"/>
</dbReference>
<sequence length="333" mass="38226">MKMNNLRNAIEPLFMGGFFILFLNAVEYKYSFMKNDNQLYTQEYVAFLSNYFCACAKHIPSVFDCSNGSTGPIIEQLFPDAIIINGRPDGNFPHHAPDPLHKGSLVMLQKKVLSERADVGIIFDADGDRAFFIDNKGRFVDPNVIAYLLLWSLRPKHFISDVKAGWLIKRHPFESKRIESKTGHYFIKQAMRKWNADFGHEESGHYYFRDFFYCDSGIFAAIAVLHAIAQLPYTLAEFVDLLPVTHTSGEINFPISVAKRSTLLQTIENHYKKDAARVSKIDGIAVEFKNPDWWFTVRFSNTESLARLNLEALDKKVLDKQLKKLTELIKRAK</sequence>
<keyword evidence="4" id="KW-0460">Magnesium</keyword>
<evidence type="ECO:0000256" key="3">
    <source>
        <dbReference type="ARBA" id="ARBA00022723"/>
    </source>
</evidence>
<keyword evidence="2" id="KW-0597">Phosphoprotein</keyword>
<keyword evidence="5" id="KW-0413">Isomerase</keyword>
<feature type="domain" description="Alpha-D-phosphohexomutase C-terminal" evidence="6">
    <location>
        <begin position="259"/>
        <end position="324"/>
    </location>
</feature>